<accession>M2TJ10</accession>
<keyword evidence="2" id="KW-1185">Reference proteome</keyword>
<evidence type="ECO:0000313" key="2">
    <source>
        <dbReference type="Proteomes" id="UP000011717"/>
    </source>
</evidence>
<evidence type="ECO:0000313" key="1">
    <source>
        <dbReference type="EMBL" id="EMD81631.1"/>
    </source>
</evidence>
<gene>
    <name evidence="1" type="ORF">C725_2987</name>
</gene>
<dbReference type="Proteomes" id="UP000011717">
    <property type="component" value="Unassembled WGS sequence"/>
</dbReference>
<sequence length="43" mass="4585">MPEPEEAFSCASDNEAVKAVQSAAVLAVRRTEPMIIVDLSPLV</sequence>
<reference evidence="1 2" key="1">
    <citation type="journal article" date="2013" name="Genome Announc.">
        <title>Draft Genome Sequence of Strain JLT2015T, Belonging to the Family Sphingomonadaceae of the Alphaproteobacteria.</title>
        <authorList>
            <person name="Tang K."/>
            <person name="Liu K."/>
            <person name="Li S."/>
            <person name="Jiao N."/>
        </authorList>
    </citation>
    <scope>NUCLEOTIDE SEQUENCE [LARGE SCALE GENOMIC DNA]</scope>
    <source>
        <strain evidence="1 2">JLT2015</strain>
    </source>
</reference>
<proteinExistence type="predicted"/>
<name>M2TJ10_9SPHN</name>
<protein>
    <submittedName>
        <fullName evidence="1">Uncharacterized protein</fullName>
    </submittedName>
</protein>
<dbReference type="AlphaFoldDB" id="M2TJ10"/>
<comment type="caution">
    <text evidence="1">The sequence shown here is derived from an EMBL/GenBank/DDBJ whole genome shotgun (WGS) entry which is preliminary data.</text>
</comment>
<dbReference type="EMBL" id="AMRV01000022">
    <property type="protein sequence ID" value="EMD81631.1"/>
    <property type="molecule type" value="Genomic_DNA"/>
</dbReference>
<organism evidence="1 2">
    <name type="scientific">Pacificimonas flava</name>
    <dbReference type="NCBI Taxonomy" id="1234595"/>
    <lineage>
        <taxon>Bacteria</taxon>
        <taxon>Pseudomonadati</taxon>
        <taxon>Pseudomonadota</taxon>
        <taxon>Alphaproteobacteria</taxon>
        <taxon>Sphingomonadales</taxon>
        <taxon>Sphingosinicellaceae</taxon>
        <taxon>Pacificimonas</taxon>
    </lineage>
</organism>